<comment type="caution">
    <text evidence="1">The sequence shown here is derived from an EMBL/GenBank/DDBJ whole genome shotgun (WGS) entry which is preliminary data.</text>
</comment>
<accession>A0A4Y2I325</accession>
<name>A0A4Y2I325_ARAVE</name>
<keyword evidence="2" id="KW-1185">Reference proteome</keyword>
<dbReference type="Proteomes" id="UP000499080">
    <property type="component" value="Unassembled WGS sequence"/>
</dbReference>
<gene>
    <name evidence="1" type="ORF">AVEN_164262_1</name>
</gene>
<organism evidence="1 2">
    <name type="scientific">Araneus ventricosus</name>
    <name type="common">Orbweaver spider</name>
    <name type="synonym">Epeira ventricosa</name>
    <dbReference type="NCBI Taxonomy" id="182803"/>
    <lineage>
        <taxon>Eukaryota</taxon>
        <taxon>Metazoa</taxon>
        <taxon>Ecdysozoa</taxon>
        <taxon>Arthropoda</taxon>
        <taxon>Chelicerata</taxon>
        <taxon>Arachnida</taxon>
        <taxon>Araneae</taxon>
        <taxon>Araneomorphae</taxon>
        <taxon>Entelegynae</taxon>
        <taxon>Araneoidea</taxon>
        <taxon>Araneidae</taxon>
        <taxon>Araneus</taxon>
    </lineage>
</organism>
<dbReference type="EMBL" id="BGPR01002344">
    <property type="protein sequence ID" value="GBM71924.1"/>
    <property type="molecule type" value="Genomic_DNA"/>
</dbReference>
<evidence type="ECO:0000313" key="2">
    <source>
        <dbReference type="Proteomes" id="UP000499080"/>
    </source>
</evidence>
<evidence type="ECO:0000313" key="1">
    <source>
        <dbReference type="EMBL" id="GBM71924.1"/>
    </source>
</evidence>
<dbReference type="AlphaFoldDB" id="A0A4Y2I325"/>
<protein>
    <submittedName>
        <fullName evidence="1">Uncharacterized protein</fullName>
    </submittedName>
</protein>
<proteinExistence type="predicted"/>
<sequence length="100" mass="10975">MTRTTQESVIHGNVSPKPAELACIRPICMHSLVYLSMSILKPHAGYFGTDLVALNSHQMTETISDPAIFSPNLCICGRPSSIRICDAKFNIHRIPIHDGS</sequence>
<reference evidence="1 2" key="1">
    <citation type="journal article" date="2019" name="Sci. Rep.">
        <title>Orb-weaving spider Araneus ventricosus genome elucidates the spidroin gene catalogue.</title>
        <authorList>
            <person name="Kono N."/>
            <person name="Nakamura H."/>
            <person name="Ohtoshi R."/>
            <person name="Moran D.A.P."/>
            <person name="Shinohara A."/>
            <person name="Yoshida Y."/>
            <person name="Fujiwara M."/>
            <person name="Mori M."/>
            <person name="Tomita M."/>
            <person name="Arakawa K."/>
        </authorList>
    </citation>
    <scope>NUCLEOTIDE SEQUENCE [LARGE SCALE GENOMIC DNA]</scope>
</reference>